<sequence>MTSAFVLGYGLFSKIHHDLGSLQFPANAELDSTTIPSTNLALSASIQVLIPLMARKVPYNSSSTYSCRFSPMCSSLLVLFRYFLSFHEECAAVLSEEDFLESILDLVTCCFVSLNSVPP</sequence>
<gene>
    <name evidence="1" type="ORF">OCBIM_22025911mg</name>
</gene>
<proteinExistence type="predicted"/>
<accession>A0A0L8GYN2</accession>
<name>A0A0L8GYN2_OCTBM</name>
<organism evidence="1">
    <name type="scientific">Octopus bimaculoides</name>
    <name type="common">California two-spotted octopus</name>
    <dbReference type="NCBI Taxonomy" id="37653"/>
    <lineage>
        <taxon>Eukaryota</taxon>
        <taxon>Metazoa</taxon>
        <taxon>Spiralia</taxon>
        <taxon>Lophotrochozoa</taxon>
        <taxon>Mollusca</taxon>
        <taxon>Cephalopoda</taxon>
        <taxon>Coleoidea</taxon>
        <taxon>Octopodiformes</taxon>
        <taxon>Octopoda</taxon>
        <taxon>Incirrata</taxon>
        <taxon>Octopodidae</taxon>
        <taxon>Octopus</taxon>
    </lineage>
</organism>
<dbReference type="AlphaFoldDB" id="A0A0L8GYN2"/>
<reference evidence="1" key="1">
    <citation type="submission" date="2015-07" db="EMBL/GenBank/DDBJ databases">
        <title>MeaNS - Measles Nucleotide Surveillance Program.</title>
        <authorList>
            <person name="Tran T."/>
            <person name="Druce J."/>
        </authorList>
    </citation>
    <scope>NUCLEOTIDE SEQUENCE</scope>
    <source>
        <strain evidence="1">UCB-OBI-ISO-001</strain>
        <tissue evidence="1">Gonad</tissue>
    </source>
</reference>
<dbReference type="EMBL" id="KQ419925">
    <property type="protein sequence ID" value="KOF81959.1"/>
    <property type="molecule type" value="Genomic_DNA"/>
</dbReference>
<evidence type="ECO:0000313" key="1">
    <source>
        <dbReference type="EMBL" id="KOF81959.1"/>
    </source>
</evidence>
<protein>
    <submittedName>
        <fullName evidence="1">Uncharacterized protein</fullName>
    </submittedName>
</protein>